<evidence type="ECO:0000256" key="1">
    <source>
        <dbReference type="ARBA" id="ARBA00004141"/>
    </source>
</evidence>
<dbReference type="InterPro" id="IPR036259">
    <property type="entry name" value="MFS_trans_sf"/>
</dbReference>
<dbReference type="InterPro" id="IPR011701">
    <property type="entry name" value="MFS"/>
</dbReference>
<feature type="transmembrane region" description="Helical" evidence="5">
    <location>
        <begin position="90"/>
        <end position="111"/>
    </location>
</feature>
<dbReference type="InterPro" id="IPR020846">
    <property type="entry name" value="MFS_dom"/>
</dbReference>
<dbReference type="GO" id="GO:0022857">
    <property type="term" value="F:transmembrane transporter activity"/>
    <property type="evidence" value="ECO:0007669"/>
    <property type="project" value="InterPro"/>
</dbReference>
<accession>C1BMS0</accession>
<gene>
    <name evidence="7" type="primary">SPX2</name>
</gene>
<evidence type="ECO:0000256" key="2">
    <source>
        <dbReference type="ARBA" id="ARBA00022692"/>
    </source>
</evidence>
<keyword evidence="3 5" id="KW-1133">Transmembrane helix</keyword>
<dbReference type="EMBL" id="BT075899">
    <property type="protein sequence ID" value="ACO10323.1"/>
    <property type="molecule type" value="mRNA"/>
</dbReference>
<evidence type="ECO:0000256" key="5">
    <source>
        <dbReference type="SAM" id="Phobius"/>
    </source>
</evidence>
<feature type="transmembrane region" description="Helical" evidence="5">
    <location>
        <begin position="151"/>
        <end position="179"/>
    </location>
</feature>
<sequence>MVESNLPWGTSLLDLFCPVTRQRKLLCYRFFILFLTYWTYVSFHMSRKPISVVKPALANCTRDPVSGGILRNGTCVSDYIQEFNGSGEEVLWLEGLLDGVYLLSYAGFMFLSGTLAERIHLRYFLALGALLSGLFTYAFGVGRYWGIKSFYYYAFIQFLGGAVQSTGWPGVVTVVANWFGKAKKGFIFGVWNSHTSIGNILGSTIAAALVNDNWGLSFIVPGGIIAGMGFIIWLFLVPNPCDVYLDLEENEQGGNPGV</sequence>
<dbReference type="PANTHER" id="PTHR43184">
    <property type="entry name" value="MAJOR FACILITATOR SUPERFAMILY TRANSPORTER 16, ISOFORM B"/>
    <property type="match status" value="1"/>
</dbReference>
<feature type="transmembrane region" description="Helical" evidence="5">
    <location>
        <begin position="186"/>
        <end position="210"/>
    </location>
</feature>
<evidence type="ECO:0000259" key="6">
    <source>
        <dbReference type="PROSITE" id="PS50850"/>
    </source>
</evidence>
<comment type="subcellular location">
    <subcellularLocation>
        <location evidence="1">Membrane</location>
        <topology evidence="1">Multi-pass membrane protein</topology>
    </subcellularLocation>
</comment>
<dbReference type="PANTHER" id="PTHR43184:SF12">
    <property type="entry name" value="SUGAR PHOSPHATE EXCHANGER 3"/>
    <property type="match status" value="1"/>
</dbReference>
<feature type="domain" description="Major facilitator superfamily (MFS) profile" evidence="6">
    <location>
        <begin position="35"/>
        <end position="258"/>
    </location>
</feature>
<reference evidence="7" key="1">
    <citation type="submission" date="2009-03" db="EMBL/GenBank/DDBJ databases">
        <title>Caligus rogercresseyi ESTs and full-length cDNAs.</title>
        <authorList>
            <person name="Yasuike M."/>
            <person name="von Schalburg K."/>
            <person name="Cooper G."/>
            <person name="Leong J."/>
            <person name="Jones S.R.M."/>
            <person name="Koop B.F."/>
        </authorList>
    </citation>
    <scope>NUCLEOTIDE SEQUENCE</scope>
    <source>
        <tissue evidence="7">Whole body</tissue>
    </source>
</reference>
<dbReference type="Pfam" id="PF07690">
    <property type="entry name" value="MFS_1"/>
    <property type="match status" value="1"/>
</dbReference>
<evidence type="ECO:0000256" key="3">
    <source>
        <dbReference type="ARBA" id="ARBA00022989"/>
    </source>
</evidence>
<dbReference type="AlphaFoldDB" id="C1BMS0"/>
<dbReference type="SUPFAM" id="SSF103473">
    <property type="entry name" value="MFS general substrate transporter"/>
    <property type="match status" value="1"/>
</dbReference>
<evidence type="ECO:0000256" key="4">
    <source>
        <dbReference type="ARBA" id="ARBA00023136"/>
    </source>
</evidence>
<dbReference type="PROSITE" id="PS50850">
    <property type="entry name" value="MFS"/>
    <property type="match status" value="1"/>
</dbReference>
<protein>
    <submittedName>
        <fullName evidence="7">Sugar phosphate exchanger 2</fullName>
    </submittedName>
</protein>
<feature type="transmembrane region" description="Helical" evidence="5">
    <location>
        <begin position="123"/>
        <end position="145"/>
    </location>
</feature>
<proteinExistence type="evidence at transcript level"/>
<dbReference type="Gene3D" id="1.20.1250.20">
    <property type="entry name" value="MFS general substrate transporter like domains"/>
    <property type="match status" value="1"/>
</dbReference>
<organism evidence="7">
    <name type="scientific">Caligus rogercresseyi</name>
    <name type="common">Sea louse</name>
    <dbReference type="NCBI Taxonomy" id="217165"/>
    <lineage>
        <taxon>Eukaryota</taxon>
        <taxon>Metazoa</taxon>
        <taxon>Ecdysozoa</taxon>
        <taxon>Arthropoda</taxon>
        <taxon>Crustacea</taxon>
        <taxon>Multicrustacea</taxon>
        <taxon>Hexanauplia</taxon>
        <taxon>Copepoda</taxon>
        <taxon>Siphonostomatoida</taxon>
        <taxon>Caligidae</taxon>
        <taxon>Caligus</taxon>
    </lineage>
</organism>
<feature type="transmembrane region" description="Helical" evidence="5">
    <location>
        <begin position="216"/>
        <end position="237"/>
    </location>
</feature>
<feature type="transmembrane region" description="Helical" evidence="5">
    <location>
        <begin position="26"/>
        <end position="43"/>
    </location>
</feature>
<name>C1BMS0_CALRO</name>
<evidence type="ECO:0000313" key="7">
    <source>
        <dbReference type="EMBL" id="ACO10323.1"/>
    </source>
</evidence>
<keyword evidence="2 5" id="KW-0812">Transmembrane</keyword>
<dbReference type="GO" id="GO:0016020">
    <property type="term" value="C:membrane"/>
    <property type="evidence" value="ECO:0007669"/>
    <property type="project" value="UniProtKB-SubCell"/>
</dbReference>
<keyword evidence="4 5" id="KW-0472">Membrane</keyword>